<sequence length="236" mass="26967">MGKLSFDLPPVKGSGDSGPKDRKNISDYDKFPFDGFHEKKPDGPLPPLLDKSSAEYRERALKTLNALQNAYQNAFAEYEDTKRSVFESSETIAQINWNMAVLDVGSVHTKIESPEPMHPQLLDAHERAHSDYRRLASSRKETLGRQRNVLFSIESAVRAGMLELERLDKSDKFFLLRNNWMKLRGQLVDGRDLWSNESTILSMTRDRLQLCMPPLAANCNRRQEIEAANKISFIQP</sequence>
<name>A0ACC1RDI8_9HYPO</name>
<gene>
    <name evidence="1" type="ORF">NM208_g15916</name>
</gene>
<keyword evidence="2" id="KW-1185">Reference proteome</keyword>
<organism evidence="1 2">
    <name type="scientific">Fusarium decemcellulare</name>
    <dbReference type="NCBI Taxonomy" id="57161"/>
    <lineage>
        <taxon>Eukaryota</taxon>
        <taxon>Fungi</taxon>
        <taxon>Dikarya</taxon>
        <taxon>Ascomycota</taxon>
        <taxon>Pezizomycotina</taxon>
        <taxon>Sordariomycetes</taxon>
        <taxon>Hypocreomycetidae</taxon>
        <taxon>Hypocreales</taxon>
        <taxon>Nectriaceae</taxon>
        <taxon>Fusarium</taxon>
        <taxon>Fusarium decemcellulare species complex</taxon>
    </lineage>
</organism>
<evidence type="ECO:0000313" key="1">
    <source>
        <dbReference type="EMBL" id="KAJ3507773.1"/>
    </source>
</evidence>
<protein>
    <submittedName>
        <fullName evidence="1">Uncharacterized protein</fullName>
    </submittedName>
</protein>
<comment type="caution">
    <text evidence="1">The sequence shown here is derived from an EMBL/GenBank/DDBJ whole genome shotgun (WGS) entry which is preliminary data.</text>
</comment>
<evidence type="ECO:0000313" key="2">
    <source>
        <dbReference type="Proteomes" id="UP001148629"/>
    </source>
</evidence>
<dbReference type="Proteomes" id="UP001148629">
    <property type="component" value="Unassembled WGS sequence"/>
</dbReference>
<accession>A0ACC1RDI8</accession>
<reference evidence="1" key="1">
    <citation type="submission" date="2022-08" db="EMBL/GenBank/DDBJ databases">
        <title>Genome Sequence of Fusarium decemcellulare.</title>
        <authorList>
            <person name="Buettner E."/>
        </authorList>
    </citation>
    <scope>NUCLEOTIDE SEQUENCE</scope>
    <source>
        <strain evidence="1">Babe19</strain>
    </source>
</reference>
<dbReference type="EMBL" id="JANRMS010004565">
    <property type="protein sequence ID" value="KAJ3507773.1"/>
    <property type="molecule type" value="Genomic_DNA"/>
</dbReference>
<proteinExistence type="predicted"/>